<dbReference type="Proteomes" id="UP000064893">
    <property type="component" value="Chromosome"/>
</dbReference>
<feature type="domain" description="PKD" evidence="6">
    <location>
        <begin position="1646"/>
        <end position="1703"/>
    </location>
</feature>
<sequence>MKNRVSRILALAINLLLFLFINSTIYAQTDQEFWFIAPEVNDAHGGGGQPTYLRIATYDLPSEVTISQPANPAFTPIVINIPANDTRSIEFRPGGGGAGVYDLNLIENEIQSPTPTRVGNINNVGLKISSTSNITAYYEISSNLNREIVALKGRNAVGRNFYVPFQTNFNNYLTGSYPLVYSAIDILATQATTVNIRPTNDMLIVDAGGDVVIPAFTTYSVNLNTGETFTAVPYGTGDNATYNISRRDRLAGTRVWSNDSALVVQTKDDLVHDLSGVYCNGCGGDVDYVADQLVPVSLLGQTYVVMQGQITTVPEYVYVLATENATTVSLNGTPQAPVLNAGEQMAIRIDNLGSNFNLIEADHPVSVYHVSGFAGQMGGSILPQIDVCTGSQEVVFTRPQNFDFYMNILVRKGAENNFELNGVGGLINPIGGWTEIVPNEWMAGTIDATGIVATQTPQVLSNDDVFHLGIINGDGSTDCFYGYFSDFNKLDVSATIVGTIDGSKVLCYGKSTQLIASTGNSYLWTADATPYYIDDPTSQNPIVSPLTNRKYKVVVEGGCNLRDSAYVDIIVSDPIEASFALSDVLGCAPMDVAIVNHSEDNYPVSDYEWDMDGDNIPEYTTGPDTIYHTFNNTTNAPITYEIKLRTENILRCKDSLYADVTVHPAIYADFEPDTAGCNPLTVPFRNLSSGDTATFEWSFGDGATSIESEPVHQYQNLTNNIQTYTAQLVTKSPTYFCKDTMTRTVSVEPALYAQFHVDKNMGCAPLEVTPSNLSSPSASIDSYKWIWGDGDTTYTDNPGSHTYTNNTGIEQIYTLKLVAIKNSCTDTTELDIRVYPGVEAGFDQDLLSGCHPLPVTFQDTSTGAIAEQKWFMGDGTVINNQLNPVHQFENYSGADTTFNVQLIIASANGCQDTAQNNITVHPYIKAGFTPNKIKGCANLEISVINKSAGAINSYEWTWGDGSPVTNAINPAPHTYTNPTDNIIQDTIQLVVDNTAGCTDTAFQPIEIYPVADATFTAAPLSGCNPLDVDFAHTPTNNVDVQLSWNFGDASSGSDSAITHTYQHFNTTTTTFDVELAVQTARGCKDTATTTVDVGPYYDIAFTLDTAQGCSPFTIRPTNTSSGGIDTWTWKKEDVVFSSAQSPAAITLYNTTNNPIDTVITLIGSNTGGACEDSMQRTVTIYPSVDATYIQDVDEGCNPLTVNFTHTPANNPAMSFNWDFDDNNSSALQNPSHTFVNNTAASKIYNVQLNVTSPYNCKDSANSVVTVGSYVEARMSVSAVSGCAPFQVEFEDISNGDVATRTWLRNGTSFSNLANPQIIINNNSGVARQDTIMLIVENGSGFGCTDTAQKIITIYPEVDATFNHPVTQGCNPLTVDFTHNPAFPIPVDYTWDFGDESSSNLANPTHTFNNQTESPRTYNIKLLVESQHGCKDSTYSSVEVASRLDAKFVMPAAAGCSPFSASFQDASVGDINSWQWYIDGNPVSSTSTASTTLNNTTNFNITQDVKLVVSNSGPGNCVDSVTKQITAYPEVTANFSQDTDRGCNPLPVNFTYEPGGNTVNVNHDWDFGDGTSSDEQDPPHNFEHFNYNGTTTFEVWHTTTSEYGCTDQQSSTVVVEKALKAEFAIDPSAGCNPFDATFVNTTQGADTYQWTFGDGDTYDVNVLQDVSHQYTNSSYTNTATFDAQLLVTNTAGNCRDSMTKTVSVYPNVRATYDLSSTEGCHPLTVDFTNTSLGSNNFYWDFDDQTSATVTNPTHTFTNFSSTNDVFYDVYLLATNDFECQDDTTATIRVNHLPKSQFTIDNTESCSPLEILAQNTSIGYDDFQWRLGNGETSSSATLNYTYNNTGNSTASYQLELFTQTNRGCTDSSSLLLNVYPNVSADFNIETDRGCNPLTTAFDNLSVNADNFYWDFGDGTTSNQQNPTNRFEIQGYTNQTIPVKLVAASDYECTDSTTKNVTVYVQPAAEFEADPATQQYPQSTVTITDLTNGGPFSYQWSFGDGNTSTQMFPGAHTYDTWGTYTIDLSVVNNDFNCADNASESITIDPPVVTAEFNIDDTAGCVPHTVTFTAEASQYPDDNYDYLWDFGDGTSSTEQQPTHTFDSAATYPITLTVVGDNGAVNAAGSVKVYPLPEVSFTMEPRLLMIPGDQTQCYNLTQYASDYLWDFGDGSTSTDKNPTHYYSTEGQYTVSLTATSAFGCQASATRENYIEVIGKGQVVFPNAFTPSLAGPSDGAYSDSDVSNNIFHPMAEGVVEYNLYIYNRWGELMFESKDVDVGWDGYYNGKLCPQDVYIWKVEGKFINGKTFEKTGDVTLLR</sequence>
<feature type="domain" description="PKD" evidence="6">
    <location>
        <begin position="1184"/>
        <end position="1234"/>
    </location>
</feature>
<feature type="domain" description="PKD" evidence="6">
    <location>
        <begin position="1011"/>
        <end position="1073"/>
    </location>
</feature>
<dbReference type="GO" id="GO:0005261">
    <property type="term" value="F:monoatomic cation channel activity"/>
    <property type="evidence" value="ECO:0007669"/>
    <property type="project" value="TreeGrafter"/>
</dbReference>
<dbReference type="PROSITE" id="PS50093">
    <property type="entry name" value="PKD"/>
    <property type="match status" value="10"/>
</dbReference>
<keyword evidence="5" id="KW-0472">Membrane</keyword>
<feature type="domain" description="PKD" evidence="6">
    <location>
        <begin position="2158"/>
        <end position="2212"/>
    </location>
</feature>
<proteinExistence type="predicted"/>
<dbReference type="EMBL" id="CP013118">
    <property type="protein sequence ID" value="ALO16645.1"/>
    <property type="molecule type" value="Genomic_DNA"/>
</dbReference>
<evidence type="ECO:0000256" key="4">
    <source>
        <dbReference type="ARBA" id="ARBA00022989"/>
    </source>
</evidence>
<feature type="domain" description="PKD" evidence="6">
    <location>
        <begin position="665"/>
        <end position="714"/>
    </location>
</feature>
<accession>A0A0S2I373</accession>
<protein>
    <submittedName>
        <fullName evidence="7">Microbial collagenase</fullName>
        <ecNumber evidence="7">3.4.24.3</ecNumber>
    </submittedName>
</protein>
<keyword evidence="2" id="KW-0812">Transmembrane</keyword>
<dbReference type="Pfam" id="PF13585">
    <property type="entry name" value="CHU_C"/>
    <property type="match status" value="1"/>
</dbReference>
<evidence type="ECO:0000256" key="3">
    <source>
        <dbReference type="ARBA" id="ARBA00022737"/>
    </source>
</evidence>
<reference evidence="7 8" key="1">
    <citation type="submission" date="2015-11" db="EMBL/GenBank/DDBJ databases">
        <title>Description and complete genome sequence of a novel strain predominating in hypersaline microbial mats and representing a new family of the Bacteriodetes phylum.</title>
        <authorList>
            <person name="Spring S."/>
            <person name="Bunk B."/>
            <person name="Sproer C."/>
            <person name="Klenk H.-P."/>
        </authorList>
    </citation>
    <scope>NUCLEOTIDE SEQUENCE [LARGE SCALE GENOMIC DNA]</scope>
    <source>
        <strain evidence="7 8">L21-Spi-D4</strain>
    </source>
</reference>
<feature type="domain" description="PKD" evidence="6">
    <location>
        <begin position="1385"/>
        <end position="1407"/>
    </location>
</feature>
<evidence type="ECO:0000256" key="5">
    <source>
        <dbReference type="ARBA" id="ARBA00023136"/>
    </source>
</evidence>
<dbReference type="Gene3D" id="2.60.40.10">
    <property type="entry name" value="Immunoglobulins"/>
    <property type="match status" value="18"/>
</dbReference>
<feature type="domain" description="PKD" evidence="6">
    <location>
        <begin position="1977"/>
        <end position="2026"/>
    </location>
</feature>
<dbReference type="KEGG" id="blq:L21SP5_03025"/>
<dbReference type="OrthoDB" id="7794186at2"/>
<dbReference type="Pfam" id="PF18911">
    <property type="entry name" value="PKD_4"/>
    <property type="match status" value="6"/>
</dbReference>
<dbReference type="STRING" id="1307839.L21SP5_03025"/>
<evidence type="ECO:0000256" key="1">
    <source>
        <dbReference type="ARBA" id="ARBA00004141"/>
    </source>
</evidence>
<evidence type="ECO:0000313" key="8">
    <source>
        <dbReference type="Proteomes" id="UP000064893"/>
    </source>
</evidence>
<keyword evidence="3" id="KW-0677">Repeat</keyword>
<organism evidence="7 8">
    <name type="scientific">Salinivirga cyanobacteriivorans</name>
    <dbReference type="NCBI Taxonomy" id="1307839"/>
    <lineage>
        <taxon>Bacteria</taxon>
        <taxon>Pseudomonadati</taxon>
        <taxon>Bacteroidota</taxon>
        <taxon>Bacteroidia</taxon>
        <taxon>Bacteroidales</taxon>
        <taxon>Salinivirgaceae</taxon>
        <taxon>Salinivirga</taxon>
    </lineage>
</organism>
<gene>
    <name evidence="7" type="ORF">L21SP5_03025</name>
</gene>
<dbReference type="PANTHER" id="PTHR46730:SF1">
    <property type="entry name" value="PLAT DOMAIN-CONTAINING PROTEIN"/>
    <property type="match status" value="1"/>
</dbReference>
<dbReference type="EC" id="3.4.24.3" evidence="7"/>
<dbReference type="InterPro" id="IPR022409">
    <property type="entry name" value="PKD/Chitinase_dom"/>
</dbReference>
<keyword evidence="4" id="KW-1133">Transmembrane helix</keyword>
<dbReference type="GO" id="GO:0005886">
    <property type="term" value="C:plasma membrane"/>
    <property type="evidence" value="ECO:0007669"/>
    <property type="project" value="TreeGrafter"/>
</dbReference>
<evidence type="ECO:0000259" key="6">
    <source>
        <dbReference type="PROSITE" id="PS50093"/>
    </source>
</evidence>
<feature type="domain" description="PKD" evidence="6">
    <location>
        <begin position="2045"/>
        <end position="2124"/>
    </location>
</feature>
<dbReference type="SUPFAM" id="SSF49299">
    <property type="entry name" value="PKD domain"/>
    <property type="match status" value="16"/>
</dbReference>
<dbReference type="PANTHER" id="PTHR46730">
    <property type="entry name" value="POLYCYSTIN-1"/>
    <property type="match status" value="1"/>
</dbReference>
<name>A0A0S2I373_9BACT</name>
<keyword evidence="7" id="KW-0378">Hydrolase</keyword>
<dbReference type="InterPro" id="IPR000601">
    <property type="entry name" value="PKD_dom"/>
</dbReference>
<dbReference type="GO" id="GO:0004222">
    <property type="term" value="F:metalloendopeptidase activity"/>
    <property type="evidence" value="ECO:0007669"/>
    <property type="project" value="UniProtKB-EC"/>
</dbReference>
<feature type="domain" description="PKD" evidence="6">
    <location>
        <begin position="1530"/>
        <end position="1581"/>
    </location>
</feature>
<dbReference type="SMART" id="SM00089">
    <property type="entry name" value="PKD"/>
    <property type="match status" value="17"/>
</dbReference>
<evidence type="ECO:0000313" key="7">
    <source>
        <dbReference type="EMBL" id="ALO16645.1"/>
    </source>
</evidence>
<comment type="subcellular location">
    <subcellularLocation>
        <location evidence="1">Membrane</location>
        <topology evidence="1">Multi-pass membrane protein</topology>
    </subcellularLocation>
</comment>
<dbReference type="GO" id="GO:0006816">
    <property type="term" value="P:calcium ion transport"/>
    <property type="evidence" value="ECO:0007669"/>
    <property type="project" value="TreeGrafter"/>
</dbReference>
<dbReference type="InterPro" id="IPR013783">
    <property type="entry name" value="Ig-like_fold"/>
</dbReference>
<dbReference type="RefSeq" id="WP_057954001.1">
    <property type="nucleotide sequence ID" value="NZ_CP013118.1"/>
</dbReference>
<evidence type="ECO:0000256" key="2">
    <source>
        <dbReference type="ARBA" id="ARBA00022692"/>
    </source>
</evidence>
<dbReference type="InterPro" id="IPR035986">
    <property type="entry name" value="PKD_dom_sf"/>
</dbReference>
<keyword evidence="8" id="KW-1185">Reference proteome</keyword>
<dbReference type="CDD" id="cd00146">
    <property type="entry name" value="PKD"/>
    <property type="match status" value="5"/>
</dbReference>
<feature type="domain" description="PKD" evidence="6">
    <location>
        <begin position="1905"/>
        <end position="1928"/>
    </location>
</feature>